<dbReference type="AlphaFoldDB" id="A0A699X5K6"/>
<comment type="caution">
    <text evidence="1">The sequence shown here is derived from an EMBL/GenBank/DDBJ whole genome shotgun (WGS) entry which is preliminary data.</text>
</comment>
<gene>
    <name evidence="1" type="ORF">Tci_926748</name>
</gene>
<organism evidence="1">
    <name type="scientific">Tanacetum cinerariifolium</name>
    <name type="common">Dalmatian daisy</name>
    <name type="synonym">Chrysanthemum cinerariifolium</name>
    <dbReference type="NCBI Taxonomy" id="118510"/>
    <lineage>
        <taxon>Eukaryota</taxon>
        <taxon>Viridiplantae</taxon>
        <taxon>Streptophyta</taxon>
        <taxon>Embryophyta</taxon>
        <taxon>Tracheophyta</taxon>
        <taxon>Spermatophyta</taxon>
        <taxon>Magnoliopsida</taxon>
        <taxon>eudicotyledons</taxon>
        <taxon>Gunneridae</taxon>
        <taxon>Pentapetalae</taxon>
        <taxon>asterids</taxon>
        <taxon>campanulids</taxon>
        <taxon>Asterales</taxon>
        <taxon>Asteraceae</taxon>
        <taxon>Asteroideae</taxon>
        <taxon>Anthemideae</taxon>
        <taxon>Anthemidinae</taxon>
        <taxon>Tanacetum</taxon>
    </lineage>
</organism>
<evidence type="ECO:0000313" key="1">
    <source>
        <dbReference type="EMBL" id="GFD54779.1"/>
    </source>
</evidence>
<accession>A0A699X5K6</accession>
<feature type="non-terminal residue" evidence="1">
    <location>
        <position position="1"/>
    </location>
</feature>
<sequence length="81" mass="8736">GEVRKAAVVTRLAGDEADEYQRLQGLCGFAAVKVLPRGDFSKQAAMSHAVIDHDASPGVFLLLRGSVGQVAGKCRLERWVR</sequence>
<name>A0A699X5K6_TANCI</name>
<proteinExistence type="predicted"/>
<protein>
    <submittedName>
        <fullName evidence="1">Uncharacterized protein</fullName>
    </submittedName>
</protein>
<dbReference type="EMBL" id="BKCJ011810043">
    <property type="protein sequence ID" value="GFD54779.1"/>
    <property type="molecule type" value="Genomic_DNA"/>
</dbReference>
<reference evidence="1" key="1">
    <citation type="journal article" date="2019" name="Sci. Rep.">
        <title>Draft genome of Tanacetum cinerariifolium, the natural source of mosquito coil.</title>
        <authorList>
            <person name="Yamashiro T."/>
            <person name="Shiraishi A."/>
            <person name="Satake H."/>
            <person name="Nakayama K."/>
        </authorList>
    </citation>
    <scope>NUCLEOTIDE SEQUENCE</scope>
</reference>